<name>A0A3R9PG01_9CREN</name>
<dbReference type="EMBL" id="RCOS01000156">
    <property type="protein sequence ID" value="RSN72397.1"/>
    <property type="molecule type" value="Genomic_DNA"/>
</dbReference>
<reference evidence="3 5" key="2">
    <citation type="journal article" date="2019" name="Nat. Microbiol.">
        <title>Wide diversity of methane and short-chain alkane metabolisms in uncultured archaea.</title>
        <authorList>
            <person name="Borrel G."/>
            <person name="Adam P.S."/>
            <person name="McKay L.J."/>
            <person name="Chen L.X."/>
            <person name="Sierra-Garcia I.N."/>
            <person name="Sieber C.M."/>
            <person name="Letourneur Q."/>
            <person name="Ghozlane A."/>
            <person name="Andersen G.L."/>
            <person name="Li W.J."/>
            <person name="Hallam S.J."/>
            <person name="Muyzer G."/>
            <person name="de Oliveira V.M."/>
            <person name="Inskeep W.P."/>
            <person name="Banfield J.F."/>
            <person name="Gribaldo S."/>
        </authorList>
    </citation>
    <scope>NUCLEOTIDE SEQUENCE [LARGE SCALE GENOMIC DNA]</scope>
    <source>
        <strain evidence="3">NM4</strain>
    </source>
</reference>
<reference evidence="2 4" key="1">
    <citation type="submission" date="2018-10" db="EMBL/GenBank/DDBJ databases">
        <title>Co-occurring genomic capacity for anaerobic methane metabolism and dissimilatory sulfite reduction discovered in the Korarchaeota.</title>
        <authorList>
            <person name="Mckay L.J."/>
            <person name="Dlakic M."/>
            <person name="Fields M.W."/>
            <person name="Delmont T.O."/>
            <person name="Eren A.M."/>
            <person name="Jay Z.J."/>
            <person name="Klingelsmith K.B."/>
            <person name="Rusch D.B."/>
            <person name="Inskeep W.P."/>
        </authorList>
    </citation>
    <scope>NUCLEOTIDE SEQUENCE [LARGE SCALE GENOMIC DNA]</scope>
    <source>
        <strain evidence="2 4">MDKW</strain>
    </source>
</reference>
<dbReference type="EMBL" id="RXII01000069">
    <property type="protein sequence ID" value="RZN61693.1"/>
    <property type="molecule type" value="Genomic_DNA"/>
</dbReference>
<keyword evidence="4" id="KW-1185">Reference proteome</keyword>
<dbReference type="RefSeq" id="WP_125672567.1">
    <property type="nucleotide sequence ID" value="NZ_RCOS01000156.1"/>
</dbReference>
<evidence type="ECO:0000313" key="4">
    <source>
        <dbReference type="Proteomes" id="UP000277582"/>
    </source>
</evidence>
<evidence type="ECO:0000313" key="5">
    <source>
        <dbReference type="Proteomes" id="UP000316217"/>
    </source>
</evidence>
<accession>A0A3R9PG01</accession>
<evidence type="ECO:0000256" key="1">
    <source>
        <dbReference type="SAM" id="Phobius"/>
    </source>
</evidence>
<dbReference type="Proteomes" id="UP000316217">
    <property type="component" value="Unassembled WGS sequence"/>
</dbReference>
<evidence type="ECO:0000313" key="3">
    <source>
        <dbReference type="EMBL" id="RZN61693.1"/>
    </source>
</evidence>
<keyword evidence="1" id="KW-0472">Membrane</keyword>
<dbReference type="AlphaFoldDB" id="A0A3R9PG01"/>
<organism evidence="2 4">
    <name type="scientific">Candidatus Methanodesulfokora washburnensis</name>
    <dbReference type="NCBI Taxonomy" id="2478471"/>
    <lineage>
        <taxon>Archaea</taxon>
        <taxon>Thermoproteota</taxon>
        <taxon>Candidatus Korarchaeia</taxon>
        <taxon>Candidatus Korarchaeia incertae sedis</taxon>
        <taxon>Candidatus Methanodesulfokora</taxon>
    </lineage>
</organism>
<feature type="transmembrane region" description="Helical" evidence="1">
    <location>
        <begin position="427"/>
        <end position="446"/>
    </location>
</feature>
<sequence length="487" mass="53977">MRFTVLLLLLLIQVAPLSAESVIRVVNEHGLPVPFALVMVADYMGNIKRITVANSSGIASVNETQGILYVASPGFIYERANISNGTVVLRKGSDRKVDLKYGFYINDTKLDSSWLPVGRDLFLKVYGNYSGSYLIVVNSSLRIGYHQVGIGAERSSPQLADAFILRSDSETYGLIHVLVFTKSGMYADITIPVRFSKPFTVEQEGDTVRIRSAYPTVCSLTYDGVKKAIEVRGNTSFSLPPGVNASLVCGKERFNITTPDIIVPPELFLSSGIDLNIRIVGKCELRWNISNISGLSSNGTIKLSDDDVRKLGQGFSGFLELSCNGVRKRIPVRTPAIGLKLLNLTDKSALLEINSSARCTLLWGVGSMNRSEVVESGLKELKFNATSGVFMAKLLCGVFSAEVNGTIPERVVAEEKQRYITPLATETALIIVLIISVSLLLILLVIRRTKSREKYLMELEREYKSGRISRAEYLVRRELYERRKRRK</sequence>
<keyword evidence="1" id="KW-0812">Transmembrane</keyword>
<dbReference type="Proteomes" id="UP000277582">
    <property type="component" value="Unassembled WGS sequence"/>
</dbReference>
<evidence type="ECO:0000313" key="2">
    <source>
        <dbReference type="EMBL" id="RSN72397.1"/>
    </source>
</evidence>
<gene>
    <name evidence="2" type="ORF">D6D85_14005</name>
    <name evidence="3" type="ORF">EF810_04440</name>
</gene>
<keyword evidence="1" id="KW-1133">Transmembrane helix</keyword>
<comment type="caution">
    <text evidence="2">The sequence shown here is derived from an EMBL/GenBank/DDBJ whole genome shotgun (WGS) entry which is preliminary data.</text>
</comment>
<protein>
    <submittedName>
        <fullName evidence="2">Uncharacterized protein</fullName>
    </submittedName>
</protein>
<proteinExistence type="predicted"/>